<feature type="domain" description="Biofilm-associated protein BapA-like prefix-like" evidence="2">
    <location>
        <begin position="37"/>
        <end position="85"/>
    </location>
</feature>
<dbReference type="OrthoDB" id="7858035at2"/>
<evidence type="ECO:0000259" key="2">
    <source>
        <dbReference type="Pfam" id="PF22783"/>
    </source>
</evidence>
<dbReference type="EMBL" id="FPAJ01000001">
    <property type="protein sequence ID" value="SFS37900.1"/>
    <property type="molecule type" value="Genomic_DNA"/>
</dbReference>
<dbReference type="InterPro" id="IPR041498">
    <property type="entry name" value="Big_6"/>
</dbReference>
<gene>
    <name evidence="3" type="ORF">SAMN04488040_0100</name>
</gene>
<dbReference type="AlphaFoldDB" id="A0A1I6PCM6"/>
<evidence type="ECO:0000313" key="3">
    <source>
        <dbReference type="EMBL" id="SFS37900.1"/>
    </source>
</evidence>
<dbReference type="Gene3D" id="2.60.40.10">
    <property type="entry name" value="Immunoglobulins"/>
    <property type="match status" value="5"/>
</dbReference>
<dbReference type="RefSeq" id="WP_093914415.1">
    <property type="nucleotide sequence ID" value="NZ_FPAJ01000001.1"/>
</dbReference>
<name>A0A1I6PCM6_9RHOB</name>
<dbReference type="Pfam" id="PF22783">
    <property type="entry name" value="BapA_N"/>
    <property type="match status" value="1"/>
</dbReference>
<organism evidence="3 4">
    <name type="scientific">Sulfitobacter marinus</name>
    <dbReference type="NCBI Taxonomy" id="394264"/>
    <lineage>
        <taxon>Bacteria</taxon>
        <taxon>Pseudomonadati</taxon>
        <taxon>Pseudomonadota</taxon>
        <taxon>Alphaproteobacteria</taxon>
        <taxon>Rhodobacterales</taxon>
        <taxon>Roseobacteraceae</taxon>
        <taxon>Sulfitobacter</taxon>
    </lineage>
</organism>
<keyword evidence="4" id="KW-1185">Reference proteome</keyword>
<dbReference type="NCBIfam" id="NF033510">
    <property type="entry name" value="Ca_tandemer"/>
    <property type="match status" value="5"/>
</dbReference>
<evidence type="ECO:0000313" key="4">
    <source>
        <dbReference type="Proteomes" id="UP000199239"/>
    </source>
</evidence>
<feature type="domain" description="Bacterial Ig" evidence="1">
    <location>
        <begin position="508"/>
        <end position="577"/>
    </location>
</feature>
<dbReference type="Pfam" id="PF17936">
    <property type="entry name" value="Big_6"/>
    <property type="match status" value="1"/>
</dbReference>
<reference evidence="4" key="1">
    <citation type="submission" date="2016-10" db="EMBL/GenBank/DDBJ databases">
        <authorList>
            <person name="Varghese N."/>
            <person name="Submissions S."/>
        </authorList>
    </citation>
    <scope>NUCLEOTIDE SEQUENCE [LARGE SCALE GENOMIC DNA]</scope>
    <source>
        <strain evidence="4">DSM 23422</strain>
    </source>
</reference>
<dbReference type="InterPro" id="IPR048051">
    <property type="entry name" value="BapA-like_prefix-like"/>
</dbReference>
<evidence type="ECO:0000259" key="1">
    <source>
        <dbReference type="Pfam" id="PF17936"/>
    </source>
</evidence>
<protein>
    <submittedName>
        <fullName evidence="3">Ig-like domain (Group 3)</fullName>
    </submittedName>
</protein>
<accession>A0A1I6PCM6</accession>
<dbReference type="Proteomes" id="UP000199239">
    <property type="component" value="Unassembled WGS sequence"/>
</dbReference>
<dbReference type="InterPro" id="IPR013783">
    <property type="entry name" value="Ig-like_fold"/>
</dbReference>
<proteinExistence type="predicted"/>
<sequence length="871" mass="88847">MKTIEFVIRDQAGAVQRGILAEGATSYIIPAQVGQEISLNLRQADFLSHQRDGNDLVLTLVDGTVITIDSYFNDTGSPNRLFISSDGYLNEVGLVAVEGNNLHAQYGPTEQWGKWSPSDDLIYFGRTDTATITGAMMGEENEVSMLAAPLLGAGMIGGGGAVTAAAVAGGAAILGGGANAGDAVAVPTATTTPTSPSAPTPAPTPEIAISLATGGRNGKATITGMGTPGATIDITVEGTTQTTTVDADGTWSVSYDAGSFRDGEYQTQITATLTDQNGNTATSADTLTVDTLVNELTFANQAGAADATINTAEAAQGVTLTGSVEAGSTVSVAMGAVTLDAAVDPDGNWSATFAPGDIPAGTYASAIVATATDKAGNTRSITQSVWVDTEAGALTISAAPVESDDVINAAEASDGVAISGTADAGAVVTVTLAGVVTTTRADQNGEWTSHYTAGDVAQGVYTAEITARVTDGAGNTRTETDSVRVDTRVDNLSLNKIEGDNTVNGVERLADGGVMVSGTSETGSSVAVKLGNASANGVVDAVGNWSVAFAPGQVPEGTYNTTAVVTATDGAGNTATASWPVLIDTVVDTLNLNTPGGTDAVVSAREAAAGIDLAGQVEAGSRVVVRFDGTNYTATVDASGNWDVTIPPENIRSGTYQADISIKATDHVGNVDTLSYTVAIDTYAPDGPVIESYTRDGDGIRAISVEQSDDALAVHQIQADKSITEVAASTLENDTRNETNFYFDSTVPDGSDLIVTATDAAGNSSGTYLALDDESANTLLELTNPNLASHNIETIDLQFAEEAQLSITEAALLNLSSNTNTLIVNGHADDTVTIRGGTRTGTEVKEGQTYDIYMLGSEGTLMIDDDISVIV</sequence>
<dbReference type="STRING" id="394264.SAMN04488040_0100"/>